<organism evidence="2 3">
    <name type="scientific">Geomesophilobacter sediminis</name>
    <dbReference type="NCBI Taxonomy" id="2798584"/>
    <lineage>
        <taxon>Bacteria</taxon>
        <taxon>Pseudomonadati</taxon>
        <taxon>Thermodesulfobacteriota</taxon>
        <taxon>Desulfuromonadia</taxon>
        <taxon>Geobacterales</taxon>
        <taxon>Geobacteraceae</taxon>
        <taxon>Geomesophilobacter</taxon>
    </lineage>
</organism>
<keyword evidence="1" id="KW-0732">Signal</keyword>
<sequence>MRRKGTKLIAVAVVVSLAAFPGLAPGSGWVDDWIKQKSSTSPSYYEGAKRGYYTGGGFSARWANSNDYLVTASLPQLKSGCGGIDAFLGGFSFMNVDYLVQKLQNILSAAPAAAFDIALKTLAPQVADTIKTLEAITDRLNSLQLNDCKAAKALVATASSPFSSIMSDSLKAEMKSAQTDFLVSSGAKDLAHDVSKLFDSELKSASGTKPMAPGTIQASAASATAGCPDEVRTVFGDGSVLENLAAKRGMSSDYLQLIRGFIGDVVVQSPATSGTTYRAQYIPPCDKNESFSSFIDGTAQRRASGGACADITDANKNLLTYVNGQMQAIAGKLKARQPLSADEETFLKSTPLSVGLILKNATATNTEGEVIGKLSEVTARAFGYYMLLDLFNRAVQLSESAKNIMSSQQTSKAGASPETCQIALLGEGLQHLQTLEEKTLHLLQEAHQSYANAATEVNSVEMLVLNMKRFDDTVFAELSGRFGTGVARRALGKS</sequence>
<accession>A0A8J7J5Z5</accession>
<keyword evidence="3" id="KW-1185">Reference proteome</keyword>
<name>A0A8J7J5Z5_9BACT</name>
<evidence type="ECO:0000313" key="3">
    <source>
        <dbReference type="Proteomes" id="UP000636888"/>
    </source>
</evidence>
<evidence type="ECO:0000256" key="1">
    <source>
        <dbReference type="SAM" id="SignalP"/>
    </source>
</evidence>
<proteinExistence type="predicted"/>
<dbReference type="Pfam" id="PF06122">
    <property type="entry name" value="TraH"/>
    <property type="match status" value="1"/>
</dbReference>
<feature type="chain" id="PRO_5035169032" evidence="1">
    <location>
        <begin position="25"/>
        <end position="494"/>
    </location>
</feature>
<dbReference type="InterPro" id="IPR010927">
    <property type="entry name" value="T4SS_TraH"/>
</dbReference>
<dbReference type="EMBL" id="JAEMHM010000014">
    <property type="protein sequence ID" value="MBJ6726403.1"/>
    <property type="molecule type" value="Genomic_DNA"/>
</dbReference>
<reference evidence="2" key="1">
    <citation type="submission" date="2020-12" db="EMBL/GenBank/DDBJ databases">
        <title>Geomonas sp. Red875, isolated from river sediment.</title>
        <authorList>
            <person name="Xu Z."/>
            <person name="Zhang Z."/>
            <person name="Masuda Y."/>
            <person name="Itoh H."/>
            <person name="Senoo K."/>
        </authorList>
    </citation>
    <scope>NUCLEOTIDE SEQUENCE</scope>
    <source>
        <strain evidence="2">Red875</strain>
    </source>
</reference>
<dbReference type="Proteomes" id="UP000636888">
    <property type="component" value="Unassembled WGS sequence"/>
</dbReference>
<feature type="signal peptide" evidence="1">
    <location>
        <begin position="1"/>
        <end position="24"/>
    </location>
</feature>
<gene>
    <name evidence="2" type="ORF">JFN93_16960</name>
</gene>
<evidence type="ECO:0000313" key="2">
    <source>
        <dbReference type="EMBL" id="MBJ6726403.1"/>
    </source>
</evidence>
<comment type="caution">
    <text evidence="2">The sequence shown here is derived from an EMBL/GenBank/DDBJ whole genome shotgun (WGS) entry which is preliminary data.</text>
</comment>
<protein>
    <submittedName>
        <fullName evidence="2">Conjugal transfer protein TraH</fullName>
    </submittedName>
</protein>
<dbReference type="AlphaFoldDB" id="A0A8J7J5Z5"/>